<sequence>MVRLRPVPISAPAAERWPGVRIRRPIPTDQPPLPWSAEDDRTSDQLTGRLTRAGTVRIVRFGDSWAGPLAAGLPDPGPWSVSLAVGLAEALRGARPRAQLNRWLTDPALAQLSAHPTPRTRSRTPPVLQSVHLQRCAPGIVEAVALFIESGSGVSALAFRLEARTDRWSCTAVETRPTIR</sequence>
<keyword evidence="2" id="KW-1185">Reference proteome</keyword>
<dbReference type="InterPro" id="IPR045596">
    <property type="entry name" value="DUF6459"/>
</dbReference>
<evidence type="ECO:0000313" key="1">
    <source>
        <dbReference type="EMBL" id="GGL66629.1"/>
    </source>
</evidence>
<dbReference type="AlphaFoldDB" id="A0A917W649"/>
<evidence type="ECO:0000313" key="2">
    <source>
        <dbReference type="Proteomes" id="UP000613840"/>
    </source>
</evidence>
<dbReference type="Proteomes" id="UP000613840">
    <property type="component" value="Unassembled WGS sequence"/>
</dbReference>
<reference evidence="1" key="2">
    <citation type="submission" date="2020-09" db="EMBL/GenBank/DDBJ databases">
        <authorList>
            <person name="Sun Q."/>
            <person name="Zhou Y."/>
        </authorList>
    </citation>
    <scope>NUCLEOTIDE SEQUENCE</scope>
    <source>
        <strain evidence="1">CGMCC 4.7306</strain>
    </source>
</reference>
<accession>A0A917W649</accession>
<dbReference type="EMBL" id="BMMZ01000006">
    <property type="protein sequence ID" value="GGL66629.1"/>
    <property type="molecule type" value="Genomic_DNA"/>
</dbReference>
<organism evidence="1 2">
    <name type="scientific">Microlunatus endophyticus</name>
    <dbReference type="NCBI Taxonomy" id="1716077"/>
    <lineage>
        <taxon>Bacteria</taxon>
        <taxon>Bacillati</taxon>
        <taxon>Actinomycetota</taxon>
        <taxon>Actinomycetes</taxon>
        <taxon>Propionibacteriales</taxon>
        <taxon>Propionibacteriaceae</taxon>
        <taxon>Microlunatus</taxon>
    </lineage>
</organism>
<name>A0A917W649_9ACTN</name>
<protein>
    <submittedName>
        <fullName evidence="1">Uncharacterized protein</fullName>
    </submittedName>
</protein>
<comment type="caution">
    <text evidence="1">The sequence shown here is derived from an EMBL/GenBank/DDBJ whole genome shotgun (WGS) entry which is preliminary data.</text>
</comment>
<gene>
    <name evidence="1" type="ORF">GCM10011575_26430</name>
</gene>
<proteinExistence type="predicted"/>
<dbReference type="Pfam" id="PF20060">
    <property type="entry name" value="DUF6459"/>
    <property type="match status" value="1"/>
</dbReference>
<reference evidence="1" key="1">
    <citation type="journal article" date="2014" name="Int. J. Syst. Evol. Microbiol.">
        <title>Complete genome sequence of Corynebacterium casei LMG S-19264T (=DSM 44701T), isolated from a smear-ripened cheese.</title>
        <authorList>
            <consortium name="US DOE Joint Genome Institute (JGI-PGF)"/>
            <person name="Walter F."/>
            <person name="Albersmeier A."/>
            <person name="Kalinowski J."/>
            <person name="Ruckert C."/>
        </authorList>
    </citation>
    <scope>NUCLEOTIDE SEQUENCE</scope>
    <source>
        <strain evidence="1">CGMCC 4.7306</strain>
    </source>
</reference>